<dbReference type="GO" id="GO:0046872">
    <property type="term" value="F:metal ion binding"/>
    <property type="evidence" value="ECO:0007669"/>
    <property type="project" value="InterPro"/>
</dbReference>
<evidence type="ECO:0000313" key="5">
    <source>
        <dbReference type="Proteomes" id="UP000824072"/>
    </source>
</evidence>
<accession>A0A9D1IAS3</accession>
<dbReference type="CDD" id="cd08187">
    <property type="entry name" value="BDH"/>
    <property type="match status" value="1"/>
</dbReference>
<dbReference type="PROSITE" id="PS00060">
    <property type="entry name" value="ADH_IRON_2"/>
    <property type="match status" value="1"/>
</dbReference>
<feature type="domain" description="Fe-containing alcohol dehydrogenase-like C-terminal" evidence="3">
    <location>
        <begin position="190"/>
        <end position="387"/>
    </location>
</feature>
<dbReference type="GO" id="GO:1990002">
    <property type="term" value="F:methylglyoxal reductase (NADPH) (acetol producing) activity"/>
    <property type="evidence" value="ECO:0007669"/>
    <property type="project" value="TreeGrafter"/>
</dbReference>
<dbReference type="Gene3D" id="1.20.1090.10">
    <property type="entry name" value="Dehydroquinate synthase-like - alpha domain"/>
    <property type="match status" value="1"/>
</dbReference>
<gene>
    <name evidence="4" type="ORF">IAB02_04630</name>
</gene>
<organism evidence="4 5">
    <name type="scientific">Candidatus Pullichristensenella excrementigallinarum</name>
    <dbReference type="NCBI Taxonomy" id="2840907"/>
    <lineage>
        <taxon>Bacteria</taxon>
        <taxon>Bacillati</taxon>
        <taxon>Bacillota</taxon>
        <taxon>Clostridia</taxon>
        <taxon>Candidatus Pullichristensenella</taxon>
    </lineage>
</organism>
<protein>
    <submittedName>
        <fullName evidence="4">Iron-containing alcohol dehydrogenase</fullName>
    </submittedName>
</protein>
<dbReference type="PANTHER" id="PTHR43633">
    <property type="entry name" value="ALCOHOL DEHYDROGENASE YQHD"/>
    <property type="match status" value="1"/>
</dbReference>
<dbReference type="FunFam" id="3.40.50.1970:FF:000003">
    <property type="entry name" value="Alcohol dehydrogenase, iron-containing"/>
    <property type="match status" value="1"/>
</dbReference>
<dbReference type="InterPro" id="IPR001670">
    <property type="entry name" value="ADH_Fe/GldA"/>
</dbReference>
<dbReference type="EMBL" id="DVMU01000100">
    <property type="protein sequence ID" value="HIU33827.1"/>
    <property type="molecule type" value="Genomic_DNA"/>
</dbReference>
<evidence type="ECO:0000259" key="2">
    <source>
        <dbReference type="Pfam" id="PF00465"/>
    </source>
</evidence>
<feature type="domain" description="Alcohol dehydrogenase iron-type/glycerol dehydrogenase GldA" evidence="2">
    <location>
        <begin position="9"/>
        <end position="178"/>
    </location>
</feature>
<dbReference type="Pfam" id="PF00465">
    <property type="entry name" value="Fe-ADH"/>
    <property type="match status" value="1"/>
</dbReference>
<dbReference type="InterPro" id="IPR056798">
    <property type="entry name" value="ADH_Fe_C"/>
</dbReference>
<dbReference type="GO" id="GO:1990362">
    <property type="term" value="F:butanol dehydrogenase (NAD+) activity"/>
    <property type="evidence" value="ECO:0007669"/>
    <property type="project" value="InterPro"/>
</dbReference>
<comment type="caution">
    <text evidence="4">The sequence shown here is derived from an EMBL/GenBank/DDBJ whole genome shotgun (WGS) entry which is preliminary data.</text>
</comment>
<dbReference type="Proteomes" id="UP000824072">
    <property type="component" value="Unassembled WGS sequence"/>
</dbReference>
<keyword evidence="1" id="KW-0560">Oxidoreductase</keyword>
<dbReference type="InterPro" id="IPR018211">
    <property type="entry name" value="ADH_Fe_CS"/>
</dbReference>
<dbReference type="AlphaFoldDB" id="A0A9D1IAS3"/>
<evidence type="ECO:0000259" key="3">
    <source>
        <dbReference type="Pfam" id="PF25137"/>
    </source>
</evidence>
<dbReference type="Pfam" id="PF25137">
    <property type="entry name" value="ADH_Fe_C"/>
    <property type="match status" value="1"/>
</dbReference>
<dbReference type="SUPFAM" id="SSF56796">
    <property type="entry name" value="Dehydroquinate synthase-like"/>
    <property type="match status" value="1"/>
</dbReference>
<dbReference type="GO" id="GO:0008106">
    <property type="term" value="F:alcohol dehydrogenase (NADP+) activity"/>
    <property type="evidence" value="ECO:0007669"/>
    <property type="project" value="TreeGrafter"/>
</dbReference>
<dbReference type="InterPro" id="IPR044731">
    <property type="entry name" value="BDH-like"/>
</dbReference>
<reference evidence="4" key="2">
    <citation type="journal article" date="2021" name="PeerJ">
        <title>Extensive microbial diversity within the chicken gut microbiome revealed by metagenomics and culture.</title>
        <authorList>
            <person name="Gilroy R."/>
            <person name="Ravi A."/>
            <person name="Getino M."/>
            <person name="Pursley I."/>
            <person name="Horton D.L."/>
            <person name="Alikhan N.F."/>
            <person name="Baker D."/>
            <person name="Gharbi K."/>
            <person name="Hall N."/>
            <person name="Watson M."/>
            <person name="Adriaenssens E.M."/>
            <person name="Foster-Nyarko E."/>
            <person name="Jarju S."/>
            <person name="Secka A."/>
            <person name="Antonio M."/>
            <person name="Oren A."/>
            <person name="Chaudhuri R.R."/>
            <person name="La Ragione R."/>
            <person name="Hildebrand F."/>
            <person name="Pallen M.J."/>
        </authorList>
    </citation>
    <scope>NUCLEOTIDE SEQUENCE</scope>
    <source>
        <strain evidence="4">ChiHcec3-11533</strain>
    </source>
</reference>
<sequence length="388" mass="43244">MLNFEYCSPTRIVFGREAEKRTGELARRFGKKVLVHYGGGSIKRNGVYDKVVASLKEAGVDFVELGGVQPNPRLSLVREGIRLCKEEGVDLILAVGGGSAIDSSKAIAAGLKYDGDVWEMFLDGSKGPFDALPVGVVLTIPAAGSECSNGCVITAEEGWLKRDIGGECLVPAFAVMNPEFTFTLPAYQTACGASDILAHMFERYFTQVTHTDLTDRLLEAAMRTILIQAPIVLREPENYDARAEVMWTGTIAHNNLLDTGRLGDWASHNIEHELSGMYDIAHGAGLAIVFPAWMRYCWKENPARFVQLAVRVFDVDLAFGQTQEIVEEMIRRLENWYRSLGMPVRLHEANIGEDRLREMAKKCFIARQIGNFKKLDEEDVYQIYRLAL</sequence>
<proteinExistence type="predicted"/>
<dbReference type="Gene3D" id="3.40.50.1970">
    <property type="match status" value="1"/>
</dbReference>
<name>A0A9D1IAS3_9FIRM</name>
<dbReference type="PANTHER" id="PTHR43633:SF1">
    <property type="entry name" value="ALCOHOL DEHYDROGENASE YQHD"/>
    <property type="match status" value="1"/>
</dbReference>
<reference evidence="4" key="1">
    <citation type="submission" date="2020-10" db="EMBL/GenBank/DDBJ databases">
        <authorList>
            <person name="Gilroy R."/>
        </authorList>
    </citation>
    <scope>NUCLEOTIDE SEQUENCE</scope>
    <source>
        <strain evidence="4">ChiHcec3-11533</strain>
    </source>
</reference>
<evidence type="ECO:0000256" key="1">
    <source>
        <dbReference type="ARBA" id="ARBA00023002"/>
    </source>
</evidence>
<dbReference type="GO" id="GO:0005829">
    <property type="term" value="C:cytosol"/>
    <property type="evidence" value="ECO:0007669"/>
    <property type="project" value="TreeGrafter"/>
</dbReference>
<evidence type="ECO:0000313" key="4">
    <source>
        <dbReference type="EMBL" id="HIU33827.1"/>
    </source>
</evidence>